<dbReference type="KEGG" id="hir:HETIRDRAFT_314376"/>
<feature type="non-terminal residue" evidence="1">
    <location>
        <position position="1"/>
    </location>
</feature>
<dbReference type="InParanoid" id="W4KGJ7"/>
<gene>
    <name evidence="1" type="ORF">HETIRDRAFT_314376</name>
</gene>
<dbReference type="AlphaFoldDB" id="W4KGJ7"/>
<dbReference type="Proteomes" id="UP000030671">
    <property type="component" value="Unassembled WGS sequence"/>
</dbReference>
<organism evidence="1 2">
    <name type="scientific">Heterobasidion irregulare (strain TC 32-1)</name>
    <dbReference type="NCBI Taxonomy" id="747525"/>
    <lineage>
        <taxon>Eukaryota</taxon>
        <taxon>Fungi</taxon>
        <taxon>Dikarya</taxon>
        <taxon>Basidiomycota</taxon>
        <taxon>Agaricomycotina</taxon>
        <taxon>Agaricomycetes</taxon>
        <taxon>Russulales</taxon>
        <taxon>Bondarzewiaceae</taxon>
        <taxon>Heterobasidion</taxon>
        <taxon>Heterobasidion annosum species complex</taxon>
    </lineage>
</organism>
<accession>W4KGJ7</accession>
<protein>
    <submittedName>
        <fullName evidence="1">Uncharacterized protein</fullName>
    </submittedName>
</protein>
<keyword evidence="2" id="KW-1185">Reference proteome</keyword>
<dbReference type="HOGENOM" id="CLU_211257_0_0_1"/>
<dbReference type="RefSeq" id="XP_009544452.1">
    <property type="nucleotide sequence ID" value="XM_009546157.1"/>
</dbReference>
<sequence>FGRCLTQSQNCLGAIISYSLLLLHSSTPALELVLVLCSALRTTSSVSPDYI</sequence>
<evidence type="ECO:0000313" key="2">
    <source>
        <dbReference type="Proteomes" id="UP000030671"/>
    </source>
</evidence>
<proteinExistence type="predicted"/>
<dbReference type="EMBL" id="KI925456">
    <property type="protein sequence ID" value="ETW84824.1"/>
    <property type="molecule type" value="Genomic_DNA"/>
</dbReference>
<evidence type="ECO:0000313" key="1">
    <source>
        <dbReference type="EMBL" id="ETW84824.1"/>
    </source>
</evidence>
<name>W4KGJ7_HETIT</name>
<dbReference type="GeneID" id="20670118"/>
<reference evidence="1 2" key="1">
    <citation type="journal article" date="2012" name="New Phytol.">
        <title>Insight into trade-off between wood decay and parasitism from the genome of a fungal forest pathogen.</title>
        <authorList>
            <person name="Olson A."/>
            <person name="Aerts A."/>
            <person name="Asiegbu F."/>
            <person name="Belbahri L."/>
            <person name="Bouzid O."/>
            <person name="Broberg A."/>
            <person name="Canback B."/>
            <person name="Coutinho P.M."/>
            <person name="Cullen D."/>
            <person name="Dalman K."/>
            <person name="Deflorio G."/>
            <person name="van Diepen L.T."/>
            <person name="Dunand C."/>
            <person name="Duplessis S."/>
            <person name="Durling M."/>
            <person name="Gonthier P."/>
            <person name="Grimwood J."/>
            <person name="Fossdal C.G."/>
            <person name="Hansson D."/>
            <person name="Henrissat B."/>
            <person name="Hietala A."/>
            <person name="Himmelstrand K."/>
            <person name="Hoffmeister D."/>
            <person name="Hogberg N."/>
            <person name="James T.Y."/>
            <person name="Karlsson M."/>
            <person name="Kohler A."/>
            <person name="Kues U."/>
            <person name="Lee Y.H."/>
            <person name="Lin Y.C."/>
            <person name="Lind M."/>
            <person name="Lindquist E."/>
            <person name="Lombard V."/>
            <person name="Lucas S."/>
            <person name="Lunden K."/>
            <person name="Morin E."/>
            <person name="Murat C."/>
            <person name="Park J."/>
            <person name="Raffaello T."/>
            <person name="Rouze P."/>
            <person name="Salamov A."/>
            <person name="Schmutz J."/>
            <person name="Solheim H."/>
            <person name="Stahlberg J."/>
            <person name="Velez H."/>
            <person name="de Vries R.P."/>
            <person name="Wiebenga A."/>
            <person name="Woodward S."/>
            <person name="Yakovlev I."/>
            <person name="Garbelotto M."/>
            <person name="Martin F."/>
            <person name="Grigoriev I.V."/>
            <person name="Stenlid J."/>
        </authorList>
    </citation>
    <scope>NUCLEOTIDE SEQUENCE [LARGE SCALE GENOMIC DNA]</scope>
    <source>
        <strain evidence="1 2">TC 32-1</strain>
    </source>
</reference>